<evidence type="ECO:0000313" key="4">
    <source>
        <dbReference type="Proteomes" id="UP000182375"/>
    </source>
</evidence>
<proteinExistence type="predicted"/>
<dbReference type="InterPro" id="IPR025295">
    <property type="entry name" value="eCIS_core_dom"/>
</dbReference>
<feature type="compositionally biased region" description="Polar residues" evidence="1">
    <location>
        <begin position="19"/>
        <end position="28"/>
    </location>
</feature>
<accession>A0A1H5FN69</accession>
<dbReference type="GeneID" id="95515751"/>
<dbReference type="AlphaFoldDB" id="A0A1H5FN69"/>
<sequence length="465" mass="49679">MRAQRTAQQTGDETLRSAPGNTRRSSPTAAVLPGGALSAMSPAAVSALQRSVGNAAVCRMLEEQRARSGGGRPDSRDGQPSPVVQRSRVHDVLNTPGRPLDPAVRAELEPRMGADFSGVRVHDDAAARASAAEVGARAYTSGQHIVIGEGGADEHTLAHELTHVIQQRQGPVAGTDNGGGLRISDPSDPFEREAEANARRVLADHAPLQRITGTPLASSTTVQRMKDDEFDELMNDRDIDASGDEMDFEFALEEALRFAPRGTGTEEEPAEEAVEKPMDGASRLKRANERRTKRGVPAKGDLIGSKPVTPFGSVSLNQGYEGDLGAVVKSRKDDYPGTQGREWEKYAHLLPRLSPAQRVALADAVGAGSLTPENARLFQQDGEARRAAAVLYGMAHNAEELRYPGASKALRAALRNNDGNYSVDEFCENFPMAKPGGAGSFRGEPRLSSPTRATLEAMSDSSEEE</sequence>
<feature type="region of interest" description="Disordered" evidence="1">
    <location>
        <begin position="63"/>
        <end position="101"/>
    </location>
</feature>
<feature type="region of interest" description="Disordered" evidence="1">
    <location>
        <begin position="259"/>
        <end position="287"/>
    </location>
</feature>
<dbReference type="Proteomes" id="UP000182375">
    <property type="component" value="Unassembled WGS sequence"/>
</dbReference>
<feature type="compositionally biased region" description="Polar residues" evidence="1">
    <location>
        <begin position="1"/>
        <end position="12"/>
    </location>
</feature>
<dbReference type="RefSeq" id="WP_079172493.1">
    <property type="nucleotide sequence ID" value="NZ_FNTD01000004.1"/>
</dbReference>
<gene>
    <name evidence="3" type="ORF">SAMN04490357_6724</name>
</gene>
<feature type="domain" description="eCIS core" evidence="2">
    <location>
        <begin position="99"/>
        <end position="170"/>
    </location>
</feature>
<protein>
    <recommendedName>
        <fullName evidence="2">eCIS core domain-containing protein</fullName>
    </recommendedName>
</protein>
<organism evidence="3 4">
    <name type="scientific">Streptomyces misionensis</name>
    <dbReference type="NCBI Taxonomy" id="67331"/>
    <lineage>
        <taxon>Bacteria</taxon>
        <taxon>Bacillati</taxon>
        <taxon>Actinomycetota</taxon>
        <taxon>Actinomycetes</taxon>
        <taxon>Kitasatosporales</taxon>
        <taxon>Streptomycetaceae</taxon>
        <taxon>Streptomyces</taxon>
    </lineage>
</organism>
<feature type="region of interest" description="Disordered" evidence="1">
    <location>
        <begin position="434"/>
        <end position="465"/>
    </location>
</feature>
<dbReference type="Pfam" id="PF13699">
    <property type="entry name" value="eCIS_core"/>
    <property type="match status" value="1"/>
</dbReference>
<dbReference type="STRING" id="67331.SAMN04490357_6724"/>
<evidence type="ECO:0000313" key="3">
    <source>
        <dbReference type="EMBL" id="SEE04358.1"/>
    </source>
</evidence>
<evidence type="ECO:0000259" key="2">
    <source>
        <dbReference type="Pfam" id="PF13699"/>
    </source>
</evidence>
<name>A0A1H5FN69_9ACTN</name>
<dbReference type="EMBL" id="FNTD01000004">
    <property type="protein sequence ID" value="SEE04358.1"/>
    <property type="molecule type" value="Genomic_DNA"/>
</dbReference>
<evidence type="ECO:0000256" key="1">
    <source>
        <dbReference type="SAM" id="MobiDB-lite"/>
    </source>
</evidence>
<feature type="region of interest" description="Disordered" evidence="1">
    <location>
        <begin position="1"/>
        <end position="34"/>
    </location>
</feature>
<reference evidence="3 4" key="1">
    <citation type="submission" date="2016-10" db="EMBL/GenBank/DDBJ databases">
        <authorList>
            <person name="de Groot N.N."/>
        </authorList>
    </citation>
    <scope>NUCLEOTIDE SEQUENCE [LARGE SCALE GENOMIC DNA]</scope>
    <source>
        <strain evidence="3 4">DSM 40306</strain>
    </source>
</reference>